<protein>
    <submittedName>
        <fullName evidence="2">Uncharacterized protein</fullName>
    </submittedName>
</protein>
<feature type="compositionally biased region" description="Acidic residues" evidence="1">
    <location>
        <begin position="724"/>
        <end position="740"/>
    </location>
</feature>
<reference evidence="2 3" key="1">
    <citation type="submission" date="2020-03" db="EMBL/GenBank/DDBJ databases">
        <title>Draft Genome Sequence of Cudoniella acicularis.</title>
        <authorList>
            <person name="Buettner E."/>
            <person name="Kellner H."/>
        </authorList>
    </citation>
    <scope>NUCLEOTIDE SEQUENCE [LARGE SCALE GENOMIC DNA]</scope>
    <source>
        <strain evidence="2 3">DSM 108380</strain>
    </source>
</reference>
<evidence type="ECO:0000313" key="3">
    <source>
        <dbReference type="Proteomes" id="UP000566819"/>
    </source>
</evidence>
<feature type="compositionally biased region" description="Polar residues" evidence="1">
    <location>
        <begin position="797"/>
        <end position="807"/>
    </location>
</feature>
<name>A0A8H4VMD7_9HELO</name>
<keyword evidence="3" id="KW-1185">Reference proteome</keyword>
<dbReference type="EMBL" id="JAAMPI010002437">
    <property type="protein sequence ID" value="KAF4613410.1"/>
    <property type="molecule type" value="Genomic_DNA"/>
</dbReference>
<dbReference type="OrthoDB" id="4828117at2759"/>
<dbReference type="AlphaFoldDB" id="A0A8H4VMD7"/>
<proteinExistence type="predicted"/>
<accession>A0A8H4VMD7</accession>
<dbReference type="Proteomes" id="UP000566819">
    <property type="component" value="Unassembled WGS sequence"/>
</dbReference>
<comment type="caution">
    <text evidence="2">The sequence shown here is derived from an EMBL/GenBank/DDBJ whole genome shotgun (WGS) entry which is preliminary data.</text>
</comment>
<organism evidence="2 3">
    <name type="scientific">Cudoniella acicularis</name>
    <dbReference type="NCBI Taxonomy" id="354080"/>
    <lineage>
        <taxon>Eukaryota</taxon>
        <taxon>Fungi</taxon>
        <taxon>Dikarya</taxon>
        <taxon>Ascomycota</taxon>
        <taxon>Pezizomycotina</taxon>
        <taxon>Leotiomycetes</taxon>
        <taxon>Helotiales</taxon>
        <taxon>Tricladiaceae</taxon>
        <taxon>Cudoniella</taxon>
    </lineage>
</organism>
<feature type="region of interest" description="Disordered" evidence="1">
    <location>
        <begin position="692"/>
        <end position="828"/>
    </location>
</feature>
<evidence type="ECO:0000313" key="2">
    <source>
        <dbReference type="EMBL" id="KAF4613410.1"/>
    </source>
</evidence>
<gene>
    <name evidence="2" type="ORF">G7Y89_g15477</name>
</gene>
<sequence>MPNWKTYESSVRLLSAIIAAHPQLKLNYDEVARFYGGGTKYKSVWYRMTQINKHAKLLAAAVEQGNDPHAVELNDGPQGKPRAQDISRSFGGGCTTSAIENRFRRLKSDAKLINDALKKGIDPITLNIGDTQGEVALKSGGCDIARCYGSEATKSSLMNVFKRSVNPNVKSILTKLEVSGDPKDIVLRGLAGRGNGQISKLYFLIFTQNYSTTEHHTIPNPVTGQLIPILTLVPDMAKFYGFGANAKAMQNVFSRNIKPDVKKLSDALAAGRKPQDILFSEFTWGKGTHSKHFGSDATSGGLSKYFSRNIMPNAKLIRECVQAGNDPKDVLFQQGEIKSKNASKNGGNEIAKHFGSDTSPGALQIHFFRQVKPDVKRLQECVKAGGDPKDLNIAGREAKDRAYGKEMAACFGSDATVAGIKFQFATNFKQNAKRIQAAHAAGKDCKDLGIGESGTVVGKAAKGDKGQSFVFLFALQALFLYLSGPLIEHATEVACIMGSDVTKKAVECQISQSIKFIGKRQLEMLASSQDPKDIDLGSVKAVWDNPRGPWEIVNIMGDDVTSKAISWQISQVIRPIGRRMIAMRAAGEDPATIDLGKPTKGGNDISNYFGSDSTPGGIGFQFRAIKADAKRQRDCFHAGGDPKNLTIGGGKAMAHLLNDGTTISALDHRFRPLKKAAQEMVAATAKEYGEGITAENGGTPAKAKKPRATPAKRSAKGKKMKNSDDDDGEEMGENDSDVEETPSKKQKTAAINKTKGGRVAKSVGGGRAGKVNYANPASDDDEDAGGIIKAEDGGDSQVFSSNGASFSNGHGNGNGYRNGSGVHYNNGYYNAADSFEDAETYDAGEDPYVNAEEA</sequence>
<evidence type="ECO:0000256" key="1">
    <source>
        <dbReference type="SAM" id="MobiDB-lite"/>
    </source>
</evidence>